<gene>
    <name evidence="2" type="ORF">TSAR_011914</name>
</gene>
<sequence length="120" mass="13606">MLPISLKSDFTAAAVLSEEEIRLENQELRLILAALREDVSSLQTALAEERRKRQALEARHQRLALGLYRVTAAQEKGAAALKRVLDGQGDKVKQVCEEVERWKPVLRNGKLRLRCMSVQQ</sequence>
<proteinExistence type="predicted"/>
<evidence type="ECO:0000256" key="1">
    <source>
        <dbReference type="SAM" id="Coils"/>
    </source>
</evidence>
<name>A0A232F300_9HYME</name>
<dbReference type="Proteomes" id="UP000215335">
    <property type="component" value="Unassembled WGS sequence"/>
</dbReference>
<organism evidence="2 3">
    <name type="scientific">Trichomalopsis sarcophagae</name>
    <dbReference type="NCBI Taxonomy" id="543379"/>
    <lineage>
        <taxon>Eukaryota</taxon>
        <taxon>Metazoa</taxon>
        <taxon>Ecdysozoa</taxon>
        <taxon>Arthropoda</taxon>
        <taxon>Hexapoda</taxon>
        <taxon>Insecta</taxon>
        <taxon>Pterygota</taxon>
        <taxon>Neoptera</taxon>
        <taxon>Endopterygota</taxon>
        <taxon>Hymenoptera</taxon>
        <taxon>Apocrita</taxon>
        <taxon>Proctotrupomorpha</taxon>
        <taxon>Chalcidoidea</taxon>
        <taxon>Pteromalidae</taxon>
        <taxon>Pteromalinae</taxon>
        <taxon>Trichomalopsis</taxon>
    </lineage>
</organism>
<reference evidence="2 3" key="1">
    <citation type="journal article" date="2017" name="Curr. Biol.">
        <title>The Evolution of Venom by Co-option of Single-Copy Genes.</title>
        <authorList>
            <person name="Martinson E.O."/>
            <person name="Mrinalini"/>
            <person name="Kelkar Y.D."/>
            <person name="Chang C.H."/>
            <person name="Werren J.H."/>
        </authorList>
    </citation>
    <scope>NUCLEOTIDE SEQUENCE [LARGE SCALE GENOMIC DNA]</scope>
    <source>
        <strain evidence="2 3">Alberta</strain>
        <tissue evidence="2">Whole body</tissue>
    </source>
</reference>
<dbReference type="EMBL" id="NNAY01001174">
    <property type="protein sequence ID" value="OXU24870.1"/>
    <property type="molecule type" value="Genomic_DNA"/>
</dbReference>
<keyword evidence="3" id="KW-1185">Reference proteome</keyword>
<dbReference type="AlphaFoldDB" id="A0A232F300"/>
<comment type="caution">
    <text evidence="2">The sequence shown here is derived from an EMBL/GenBank/DDBJ whole genome shotgun (WGS) entry which is preliminary data.</text>
</comment>
<feature type="coiled-coil region" evidence="1">
    <location>
        <begin position="18"/>
        <end position="59"/>
    </location>
</feature>
<evidence type="ECO:0000313" key="2">
    <source>
        <dbReference type="EMBL" id="OXU24870.1"/>
    </source>
</evidence>
<protein>
    <submittedName>
        <fullName evidence="2">Uncharacterized protein</fullName>
    </submittedName>
</protein>
<keyword evidence="1" id="KW-0175">Coiled coil</keyword>
<accession>A0A232F300</accession>
<evidence type="ECO:0000313" key="3">
    <source>
        <dbReference type="Proteomes" id="UP000215335"/>
    </source>
</evidence>